<dbReference type="PANTHER" id="PTHR30349:SF41">
    <property type="entry name" value="INTEGRASE_RECOMBINASE PROTEIN MJ0367-RELATED"/>
    <property type="match status" value="1"/>
</dbReference>
<dbReference type="Gene3D" id="1.10.150.130">
    <property type="match status" value="1"/>
</dbReference>
<dbReference type="eggNOG" id="COG0582">
    <property type="taxonomic scope" value="Bacteria"/>
</dbReference>
<evidence type="ECO:0000313" key="9">
    <source>
        <dbReference type="Proteomes" id="UP000009071"/>
    </source>
</evidence>
<dbReference type="InterPro" id="IPR053876">
    <property type="entry name" value="Phage_int_M"/>
</dbReference>
<dbReference type="SUPFAM" id="SSF56349">
    <property type="entry name" value="DNA breaking-rejoining enzymes"/>
    <property type="match status" value="1"/>
</dbReference>
<evidence type="ECO:0000256" key="2">
    <source>
        <dbReference type="ARBA" id="ARBA00022908"/>
    </source>
</evidence>
<dbReference type="InterPro" id="IPR002104">
    <property type="entry name" value="Integrase_catalytic"/>
</dbReference>
<dbReference type="InterPro" id="IPR013762">
    <property type="entry name" value="Integrase-like_cat_sf"/>
</dbReference>
<dbReference type="EMBL" id="AP010904">
    <property type="protein sequence ID" value="BAH76517.1"/>
    <property type="molecule type" value="Genomic_DNA"/>
</dbReference>
<dbReference type="Pfam" id="PF00589">
    <property type="entry name" value="Phage_integrase"/>
    <property type="match status" value="1"/>
</dbReference>
<gene>
    <name evidence="8" type="ordered locus">DMR_30260</name>
</gene>
<dbReference type="InterPro" id="IPR050090">
    <property type="entry name" value="Tyrosine_recombinase_XerCD"/>
</dbReference>
<keyword evidence="3 5" id="KW-0238">DNA-binding</keyword>
<dbReference type="STRING" id="573370.DMR_30260"/>
<dbReference type="PROSITE" id="PS51898">
    <property type="entry name" value="TYR_RECOMBINASE"/>
    <property type="match status" value="1"/>
</dbReference>
<keyword evidence="9" id="KW-1185">Reference proteome</keyword>
<dbReference type="Proteomes" id="UP000009071">
    <property type="component" value="Chromosome"/>
</dbReference>
<reference evidence="8 9" key="1">
    <citation type="journal article" date="2009" name="Genome Res.">
        <title>Whole genome sequence of Desulfovibrio magneticus strain RS-1 revealed common gene clusters in magnetotactic bacteria.</title>
        <authorList>
            <person name="Nakazawa H."/>
            <person name="Arakaki A."/>
            <person name="Narita-Yamada S."/>
            <person name="Yashiro I."/>
            <person name="Jinno K."/>
            <person name="Aoki N."/>
            <person name="Tsuruyama A."/>
            <person name="Okamura Y."/>
            <person name="Tanikawa S."/>
            <person name="Fujita N."/>
            <person name="Takeyama H."/>
            <person name="Matsunaga T."/>
        </authorList>
    </citation>
    <scope>NUCLEOTIDE SEQUENCE [LARGE SCALE GENOMIC DNA]</scope>
    <source>
        <strain evidence="9">ATCC 700980 / DSM 13731 / RS-1</strain>
    </source>
</reference>
<keyword evidence="4" id="KW-0233">DNA recombination</keyword>
<evidence type="ECO:0000256" key="3">
    <source>
        <dbReference type="ARBA" id="ARBA00023125"/>
    </source>
</evidence>
<organism evidence="8 9">
    <name type="scientific">Solidesulfovibrio magneticus (strain ATCC 700980 / DSM 13731 / RS-1)</name>
    <name type="common">Desulfovibrio magneticus</name>
    <dbReference type="NCBI Taxonomy" id="573370"/>
    <lineage>
        <taxon>Bacteria</taxon>
        <taxon>Pseudomonadati</taxon>
        <taxon>Thermodesulfobacteriota</taxon>
        <taxon>Desulfovibrionia</taxon>
        <taxon>Desulfovibrionales</taxon>
        <taxon>Desulfovibrionaceae</taxon>
        <taxon>Solidesulfovibrio</taxon>
    </lineage>
</organism>
<dbReference type="Gene3D" id="1.10.443.10">
    <property type="entry name" value="Intergrase catalytic core"/>
    <property type="match status" value="1"/>
</dbReference>
<dbReference type="InterPro" id="IPR011010">
    <property type="entry name" value="DNA_brk_join_enz"/>
</dbReference>
<sequence>MRCNMSVHMRKNNGTYYVAYRNAEGNQTTKTFGKGREGRRAAQKFDKQVKDHGPVPPSTPEAISEVVAVADKIYLDQLAQIYINTRKVEGTTVKTLNEIRSFLKKHLIPVFAQRPIDEIRYDEILTIVGKAYADHSPVTRGRYLSYLKTVFQFGVKQDLIEKNPLRHWKKAKEHPRDTKLTVADLMKIKAVAAPHLAWAIEVAWNLGVRTGESELFALKWADVDWAQSTVKVFATKTQSARVIPISPEFMARLREMQGRAKTEYLIEYAGRPVKQFRMSFRSACKRAEIPYHVVLYDIRHLFATTLLQEGGDLSAVSKLMGHSSVHMTANQYYHLLGDEKRRTIAKLPSLNA</sequence>
<feature type="domain" description="Core-binding (CB)" evidence="7">
    <location>
        <begin position="73"/>
        <end position="155"/>
    </location>
</feature>
<protein>
    <submittedName>
        <fullName evidence="8">Site-specific recombinase</fullName>
    </submittedName>
</protein>
<dbReference type="CDD" id="cd00796">
    <property type="entry name" value="INT_Rci_Hp1_C"/>
    <property type="match status" value="1"/>
</dbReference>
<dbReference type="PROSITE" id="PS51900">
    <property type="entry name" value="CB"/>
    <property type="match status" value="1"/>
</dbReference>
<dbReference type="GO" id="GO:0006310">
    <property type="term" value="P:DNA recombination"/>
    <property type="evidence" value="ECO:0007669"/>
    <property type="project" value="UniProtKB-KW"/>
</dbReference>
<feature type="domain" description="Tyr recombinase" evidence="6">
    <location>
        <begin position="175"/>
        <end position="345"/>
    </location>
</feature>
<dbReference type="HOGENOM" id="CLU_027562_17_7_7"/>
<evidence type="ECO:0000256" key="4">
    <source>
        <dbReference type="ARBA" id="ARBA00023172"/>
    </source>
</evidence>
<dbReference type="InterPro" id="IPR010998">
    <property type="entry name" value="Integrase_recombinase_N"/>
</dbReference>
<dbReference type="GO" id="GO:0003677">
    <property type="term" value="F:DNA binding"/>
    <property type="evidence" value="ECO:0007669"/>
    <property type="project" value="UniProtKB-UniRule"/>
</dbReference>
<dbReference type="KEGG" id="dma:DMR_30260"/>
<evidence type="ECO:0000256" key="5">
    <source>
        <dbReference type="PROSITE-ProRule" id="PRU01248"/>
    </source>
</evidence>
<evidence type="ECO:0000313" key="8">
    <source>
        <dbReference type="EMBL" id="BAH76517.1"/>
    </source>
</evidence>
<name>C4XIE2_SOLM1</name>
<dbReference type="Pfam" id="PF22022">
    <property type="entry name" value="Phage_int_M"/>
    <property type="match status" value="1"/>
</dbReference>
<accession>C4XIE2</accession>
<dbReference type="InterPro" id="IPR044068">
    <property type="entry name" value="CB"/>
</dbReference>
<proteinExistence type="inferred from homology"/>
<dbReference type="GO" id="GO:0015074">
    <property type="term" value="P:DNA integration"/>
    <property type="evidence" value="ECO:0007669"/>
    <property type="project" value="UniProtKB-KW"/>
</dbReference>
<evidence type="ECO:0000259" key="6">
    <source>
        <dbReference type="PROSITE" id="PS51898"/>
    </source>
</evidence>
<evidence type="ECO:0000259" key="7">
    <source>
        <dbReference type="PROSITE" id="PS51900"/>
    </source>
</evidence>
<dbReference type="PANTHER" id="PTHR30349">
    <property type="entry name" value="PHAGE INTEGRASE-RELATED"/>
    <property type="match status" value="1"/>
</dbReference>
<evidence type="ECO:0000256" key="1">
    <source>
        <dbReference type="ARBA" id="ARBA00008857"/>
    </source>
</evidence>
<keyword evidence="2" id="KW-0229">DNA integration</keyword>
<comment type="similarity">
    <text evidence="1">Belongs to the 'phage' integrase family.</text>
</comment>
<dbReference type="AlphaFoldDB" id="C4XIE2"/>